<dbReference type="PANTHER" id="PTHR43319:SF3">
    <property type="entry name" value="BETA-LACTAMASE-RELATED DOMAIN-CONTAINING PROTEIN"/>
    <property type="match status" value="1"/>
</dbReference>
<evidence type="ECO:0000313" key="3">
    <source>
        <dbReference type="Proteomes" id="UP001206925"/>
    </source>
</evidence>
<reference evidence="2" key="1">
    <citation type="submission" date="2022-06" db="EMBL/GenBank/DDBJ databases">
        <title>Uncovering the hologenomic basis of an extraordinary plant invasion.</title>
        <authorList>
            <person name="Bieker V.C."/>
            <person name="Martin M.D."/>
            <person name="Gilbert T."/>
            <person name="Hodgins K."/>
            <person name="Battlay P."/>
            <person name="Petersen B."/>
            <person name="Wilson J."/>
        </authorList>
    </citation>
    <scope>NUCLEOTIDE SEQUENCE</scope>
    <source>
        <strain evidence="2">AA19_3_7</strain>
        <tissue evidence="2">Leaf</tissue>
    </source>
</reference>
<keyword evidence="3" id="KW-1185">Reference proteome</keyword>
<name>A0AAD5BLN3_AMBAR</name>
<accession>A0AAD5BLN3</accession>
<dbReference type="InterPro" id="IPR012338">
    <property type="entry name" value="Beta-lactam/transpept-like"/>
</dbReference>
<dbReference type="AlphaFoldDB" id="A0AAD5BLN3"/>
<dbReference type="EMBL" id="JAMZMK010011897">
    <property type="protein sequence ID" value="KAI7725595.1"/>
    <property type="molecule type" value="Genomic_DNA"/>
</dbReference>
<evidence type="ECO:0000313" key="2">
    <source>
        <dbReference type="EMBL" id="KAI7725595.1"/>
    </source>
</evidence>
<sequence>MRPSLNARWLYNSPVYTNVEAKLRRFLVDQGNADKILGIQVCAYKDGQVIIDTAAGVLGKDDPRPVQPDSLFPAFSVTKGVTAGMVHWLADKGKLKLDEHVANIWPEFGINGKDQI</sequence>
<dbReference type="Proteomes" id="UP001206925">
    <property type="component" value="Unassembled WGS sequence"/>
</dbReference>
<dbReference type="SUPFAM" id="SSF56601">
    <property type="entry name" value="beta-lactamase/transpeptidase-like"/>
    <property type="match status" value="1"/>
</dbReference>
<feature type="non-terminal residue" evidence="2">
    <location>
        <position position="1"/>
    </location>
</feature>
<dbReference type="InterPro" id="IPR001466">
    <property type="entry name" value="Beta-lactam-related"/>
</dbReference>
<evidence type="ECO:0000259" key="1">
    <source>
        <dbReference type="Pfam" id="PF00144"/>
    </source>
</evidence>
<comment type="caution">
    <text evidence="2">The sequence shown here is derived from an EMBL/GenBank/DDBJ whole genome shotgun (WGS) entry which is preliminary data.</text>
</comment>
<feature type="domain" description="Beta-lactamase-related" evidence="1">
    <location>
        <begin position="28"/>
        <end position="116"/>
    </location>
</feature>
<protein>
    <recommendedName>
        <fullName evidence="1">Beta-lactamase-related domain-containing protein</fullName>
    </recommendedName>
</protein>
<dbReference type="Pfam" id="PF00144">
    <property type="entry name" value="Beta-lactamase"/>
    <property type="match status" value="1"/>
</dbReference>
<dbReference type="Gene3D" id="3.40.710.10">
    <property type="entry name" value="DD-peptidase/beta-lactamase superfamily"/>
    <property type="match status" value="1"/>
</dbReference>
<dbReference type="PANTHER" id="PTHR43319">
    <property type="entry name" value="BETA-LACTAMASE-RELATED"/>
    <property type="match status" value="1"/>
</dbReference>
<dbReference type="InterPro" id="IPR052907">
    <property type="entry name" value="Beta-lactamase/esterase"/>
</dbReference>
<gene>
    <name evidence="2" type="ORF">M8C21_019271</name>
</gene>
<organism evidence="2 3">
    <name type="scientific">Ambrosia artemisiifolia</name>
    <name type="common">Common ragweed</name>
    <dbReference type="NCBI Taxonomy" id="4212"/>
    <lineage>
        <taxon>Eukaryota</taxon>
        <taxon>Viridiplantae</taxon>
        <taxon>Streptophyta</taxon>
        <taxon>Embryophyta</taxon>
        <taxon>Tracheophyta</taxon>
        <taxon>Spermatophyta</taxon>
        <taxon>Magnoliopsida</taxon>
        <taxon>eudicotyledons</taxon>
        <taxon>Gunneridae</taxon>
        <taxon>Pentapetalae</taxon>
        <taxon>asterids</taxon>
        <taxon>campanulids</taxon>
        <taxon>Asterales</taxon>
        <taxon>Asteraceae</taxon>
        <taxon>Asteroideae</taxon>
        <taxon>Heliantheae alliance</taxon>
        <taxon>Heliantheae</taxon>
        <taxon>Ambrosia</taxon>
    </lineage>
</organism>
<proteinExistence type="predicted"/>